<dbReference type="EC" id="1.1.99.2" evidence="7"/>
<dbReference type="Pfam" id="PF01266">
    <property type="entry name" value="DAO"/>
    <property type="match status" value="1"/>
</dbReference>
<dbReference type="PANTHER" id="PTHR43104:SF2">
    <property type="entry name" value="L-2-HYDROXYGLUTARATE DEHYDROGENASE, MITOCHONDRIAL"/>
    <property type="match status" value="1"/>
</dbReference>
<dbReference type="PANTHER" id="PTHR43104">
    <property type="entry name" value="L-2-HYDROXYGLUTARATE DEHYDROGENASE, MITOCHONDRIAL"/>
    <property type="match status" value="1"/>
</dbReference>
<evidence type="ECO:0000256" key="6">
    <source>
        <dbReference type="ARBA" id="ARBA00037941"/>
    </source>
</evidence>
<accession>A0A7J7IIK6</accession>
<name>A0A7J7IIK6_9RHOD</name>
<gene>
    <name evidence="10" type="primary">L2HGDH</name>
    <name evidence="10" type="ORF">F1559_001006</name>
</gene>
<protein>
    <recommendedName>
        <fullName evidence="8">L-2-hydroxyglutarate dehydrogenase, mitochondrial</fullName>
        <ecNumber evidence="7">1.1.99.2</ecNumber>
    </recommendedName>
</protein>
<reference evidence="10 11" key="1">
    <citation type="journal article" date="2020" name="J. Phycol.">
        <title>Comparative genome analysis reveals Cyanidiococcus gen. nov., a new extremophilic red algal genus sister to Cyanidioschyzon (Cyanidioschyzonaceae, Rhodophyta).</title>
        <authorList>
            <person name="Liu S.-L."/>
            <person name="Chiang Y.-R."/>
            <person name="Yoon H.S."/>
            <person name="Fu H.-Y."/>
        </authorList>
    </citation>
    <scope>NUCLEOTIDE SEQUENCE [LARGE SCALE GENOMIC DNA]</scope>
    <source>
        <strain evidence="10 11">THAL066</strain>
    </source>
</reference>
<evidence type="ECO:0000256" key="3">
    <source>
        <dbReference type="ARBA" id="ARBA00022827"/>
    </source>
</evidence>
<dbReference type="SUPFAM" id="SSF51905">
    <property type="entry name" value="FAD/NAD(P)-binding domain"/>
    <property type="match status" value="1"/>
</dbReference>
<sequence length="374" mass="41247">MRIAVVGGGLVGVATARHLAELFEKSNRVAGEQSGHNSGVIHAGIGYPPGSLKARLCVQGAQYLYAFCSSEAGQQVPIRRAGKYIVARNETEAQRLTELASNATSNGVQGLELLDGVPLPSVRAVRSLYSPNTGVIDYPALAQALVEDTKARLGARFILHLSSAVPLRALEPDAVAHPQWASAARAWHTAWDLVMVCVGGSTRPTSQMRILPIKGQYFELTCRCNTTVGAWRRYPFAGVHFTPSVDGRRVWVGPTATLFGWPPLHDPGFWRLVGRHWRFVVGQIRQEYVPLSLWRSLRELVPDLQPQDLRRSFYGIRAQALTRDGVLLNDFHFERNQNIVHVRNAPSPAATSCMAIAEYVVTRFSLDQHSENDP</sequence>
<comment type="caution">
    <text evidence="10">The sequence shown here is derived from an EMBL/GenBank/DDBJ whole genome shotgun (WGS) entry which is preliminary data.</text>
</comment>
<evidence type="ECO:0000259" key="9">
    <source>
        <dbReference type="Pfam" id="PF01266"/>
    </source>
</evidence>
<dbReference type="InterPro" id="IPR036188">
    <property type="entry name" value="FAD/NAD-bd_sf"/>
</dbReference>
<feature type="domain" description="FAD dependent oxidoreductase" evidence="9">
    <location>
        <begin position="2"/>
        <end position="361"/>
    </location>
</feature>
<dbReference type="EMBL" id="VWRR01000008">
    <property type="protein sequence ID" value="KAF6002933.1"/>
    <property type="molecule type" value="Genomic_DNA"/>
</dbReference>
<keyword evidence="4" id="KW-0560">Oxidoreductase</keyword>
<dbReference type="OrthoDB" id="498204at2759"/>
<evidence type="ECO:0000256" key="7">
    <source>
        <dbReference type="ARBA" id="ARBA00038878"/>
    </source>
</evidence>
<proteinExistence type="inferred from homology"/>
<dbReference type="Proteomes" id="UP000530660">
    <property type="component" value="Unassembled WGS sequence"/>
</dbReference>
<evidence type="ECO:0000313" key="11">
    <source>
        <dbReference type="Proteomes" id="UP000530660"/>
    </source>
</evidence>
<evidence type="ECO:0000256" key="8">
    <source>
        <dbReference type="ARBA" id="ARBA00041137"/>
    </source>
</evidence>
<comment type="cofactor">
    <cofactor evidence="1">
        <name>FAD</name>
        <dbReference type="ChEBI" id="CHEBI:57692"/>
    </cofactor>
</comment>
<evidence type="ECO:0000256" key="5">
    <source>
        <dbReference type="ARBA" id="ARBA00036066"/>
    </source>
</evidence>
<comment type="similarity">
    <text evidence="6">Belongs to the L2HGDH family.</text>
</comment>
<keyword evidence="11" id="KW-1185">Reference proteome</keyword>
<dbReference type="GO" id="GO:0047545">
    <property type="term" value="F:(S)-2-hydroxyglutarate dehydrogenase activity"/>
    <property type="evidence" value="ECO:0007669"/>
    <property type="project" value="UniProtKB-EC"/>
</dbReference>
<keyword evidence="3" id="KW-0274">FAD</keyword>
<organism evidence="10 11">
    <name type="scientific">Cyanidiococcus yangmingshanensis</name>
    <dbReference type="NCBI Taxonomy" id="2690220"/>
    <lineage>
        <taxon>Eukaryota</taxon>
        <taxon>Rhodophyta</taxon>
        <taxon>Bangiophyceae</taxon>
        <taxon>Cyanidiales</taxon>
        <taxon>Cyanidiaceae</taxon>
        <taxon>Cyanidiococcus</taxon>
    </lineage>
</organism>
<evidence type="ECO:0000313" key="10">
    <source>
        <dbReference type="EMBL" id="KAF6002933.1"/>
    </source>
</evidence>
<evidence type="ECO:0000256" key="2">
    <source>
        <dbReference type="ARBA" id="ARBA00022630"/>
    </source>
</evidence>
<comment type="catalytic activity">
    <reaction evidence="5">
        <text>(S)-2-hydroxyglutarate + A = 2-oxoglutarate + AH2</text>
        <dbReference type="Rhea" id="RHEA:21252"/>
        <dbReference type="ChEBI" id="CHEBI:13193"/>
        <dbReference type="ChEBI" id="CHEBI:16782"/>
        <dbReference type="ChEBI" id="CHEBI:16810"/>
        <dbReference type="ChEBI" id="CHEBI:17499"/>
        <dbReference type="EC" id="1.1.99.2"/>
    </reaction>
</comment>
<dbReference type="Gene3D" id="3.30.9.10">
    <property type="entry name" value="D-Amino Acid Oxidase, subunit A, domain 2"/>
    <property type="match status" value="1"/>
</dbReference>
<dbReference type="Gene3D" id="3.50.50.60">
    <property type="entry name" value="FAD/NAD(P)-binding domain"/>
    <property type="match status" value="1"/>
</dbReference>
<keyword evidence="2" id="KW-0285">Flavoprotein</keyword>
<dbReference type="InterPro" id="IPR006076">
    <property type="entry name" value="FAD-dep_OxRdtase"/>
</dbReference>
<evidence type="ECO:0000256" key="4">
    <source>
        <dbReference type="ARBA" id="ARBA00023002"/>
    </source>
</evidence>
<evidence type="ECO:0000256" key="1">
    <source>
        <dbReference type="ARBA" id="ARBA00001974"/>
    </source>
</evidence>
<dbReference type="AlphaFoldDB" id="A0A7J7IIK6"/>